<dbReference type="PANTHER" id="PTHR30616">
    <property type="entry name" value="UNCHARACTERIZED PROTEIN YFIH"/>
    <property type="match status" value="1"/>
</dbReference>
<keyword evidence="20" id="KW-0576">Peroxisome</keyword>
<dbReference type="GO" id="GO:0045087">
    <property type="term" value="P:innate immune response"/>
    <property type="evidence" value="ECO:0007669"/>
    <property type="project" value="UniProtKB-KW"/>
</dbReference>
<evidence type="ECO:0000256" key="14">
    <source>
        <dbReference type="ARBA" id="ARBA00022723"/>
    </source>
</evidence>
<organism evidence="34 35">
    <name type="scientific">Gouania willdenowi</name>
    <name type="common">Blunt-snouted clingfish</name>
    <name type="synonym">Lepadogaster willdenowi</name>
    <dbReference type="NCBI Taxonomy" id="441366"/>
    <lineage>
        <taxon>Eukaryota</taxon>
        <taxon>Metazoa</taxon>
        <taxon>Chordata</taxon>
        <taxon>Craniata</taxon>
        <taxon>Vertebrata</taxon>
        <taxon>Euteleostomi</taxon>
        <taxon>Actinopterygii</taxon>
        <taxon>Neopterygii</taxon>
        <taxon>Teleostei</taxon>
        <taxon>Neoteleostei</taxon>
        <taxon>Acanthomorphata</taxon>
        <taxon>Ovalentaria</taxon>
        <taxon>Blenniimorphae</taxon>
        <taxon>Blenniiformes</taxon>
        <taxon>Gobiesocoidei</taxon>
        <taxon>Gobiesocidae</taxon>
        <taxon>Gobiesocinae</taxon>
        <taxon>Gouania</taxon>
    </lineage>
</organism>
<comment type="catalytic activity">
    <reaction evidence="26">
        <text>guanosine + phosphate = alpha-D-ribose 1-phosphate + guanine</text>
        <dbReference type="Rhea" id="RHEA:13233"/>
        <dbReference type="ChEBI" id="CHEBI:16235"/>
        <dbReference type="ChEBI" id="CHEBI:16750"/>
        <dbReference type="ChEBI" id="CHEBI:43474"/>
        <dbReference type="ChEBI" id="CHEBI:57720"/>
        <dbReference type="EC" id="2.4.2.1"/>
    </reaction>
    <physiologicalReaction direction="left-to-right" evidence="26">
        <dbReference type="Rhea" id="RHEA:13234"/>
    </physiologicalReaction>
</comment>
<evidence type="ECO:0000256" key="3">
    <source>
        <dbReference type="ARBA" id="ARBA00004240"/>
    </source>
</evidence>
<keyword evidence="11" id="KW-0597">Phosphoprotein</keyword>
<dbReference type="InterPro" id="IPR011324">
    <property type="entry name" value="Cytotoxic_necrot_fac-like_cat"/>
</dbReference>
<keyword evidence="14" id="KW-0479">Metal-binding</keyword>
<reference evidence="34" key="1">
    <citation type="submission" date="2020-06" db="EMBL/GenBank/DDBJ databases">
        <authorList>
            <consortium name="Wellcome Sanger Institute Data Sharing"/>
        </authorList>
    </citation>
    <scope>NUCLEOTIDE SEQUENCE [LARGE SCALE GENOMIC DNA]</scope>
</reference>
<comment type="catalytic activity">
    <reaction evidence="24">
        <text>adenosine + phosphate = alpha-D-ribose 1-phosphate + adenine</text>
        <dbReference type="Rhea" id="RHEA:27642"/>
        <dbReference type="ChEBI" id="CHEBI:16335"/>
        <dbReference type="ChEBI" id="CHEBI:16708"/>
        <dbReference type="ChEBI" id="CHEBI:43474"/>
        <dbReference type="ChEBI" id="CHEBI:57720"/>
        <dbReference type="EC" id="2.4.2.1"/>
    </reaction>
    <physiologicalReaction direction="left-to-right" evidence="24">
        <dbReference type="Rhea" id="RHEA:27643"/>
    </physiologicalReaction>
</comment>
<evidence type="ECO:0000256" key="29">
    <source>
        <dbReference type="ARBA" id="ARBA00075738"/>
    </source>
</evidence>
<dbReference type="Proteomes" id="UP000694680">
    <property type="component" value="Chromosome 21"/>
</dbReference>
<dbReference type="InterPro" id="IPR003730">
    <property type="entry name" value="Cu_polyphenol_OxRdtase"/>
</dbReference>
<evidence type="ECO:0000256" key="6">
    <source>
        <dbReference type="ARBA" id="ARBA00007353"/>
    </source>
</evidence>
<comment type="subcellular location">
    <subcellularLocation>
        <location evidence="5">Cytoplasm</location>
    </subcellularLocation>
    <subcellularLocation>
        <location evidence="3">Endoplasmic reticulum</location>
    </subcellularLocation>
    <subcellularLocation>
        <location evidence="2">Nucleus</location>
    </subcellularLocation>
    <subcellularLocation>
        <location evidence="4">Peroxisome</location>
    </subcellularLocation>
</comment>
<name>A0A8C5GBH2_GOUWI</name>
<keyword evidence="22" id="KW-0539">Nucleus</keyword>
<dbReference type="Ensembl" id="ENSGWIT00000030358.1">
    <property type="protein sequence ID" value="ENSGWIP00000027831.1"/>
    <property type="gene ID" value="ENSGWIG00000014542.1"/>
</dbReference>
<evidence type="ECO:0000313" key="34">
    <source>
        <dbReference type="Ensembl" id="ENSGWIP00000027831.1"/>
    </source>
</evidence>
<dbReference type="RefSeq" id="XP_028291156.1">
    <property type="nucleotide sequence ID" value="XM_028435355.1"/>
</dbReference>
<evidence type="ECO:0000256" key="33">
    <source>
        <dbReference type="ARBA" id="ARBA00081957"/>
    </source>
</evidence>
<evidence type="ECO:0000256" key="17">
    <source>
        <dbReference type="ARBA" id="ARBA00022833"/>
    </source>
</evidence>
<evidence type="ECO:0000256" key="2">
    <source>
        <dbReference type="ARBA" id="ARBA00004123"/>
    </source>
</evidence>
<evidence type="ECO:0000313" key="35">
    <source>
        <dbReference type="Proteomes" id="UP000694680"/>
    </source>
</evidence>
<reference evidence="34" key="2">
    <citation type="submission" date="2025-08" db="UniProtKB">
        <authorList>
            <consortium name="Ensembl"/>
        </authorList>
    </citation>
    <scope>IDENTIFICATION</scope>
</reference>
<sequence length="416" mass="45257">MVGLTMSEAVLLDLVHSCCEAGSTASLRAHSAPDSHLFLLSGTNSRSLADLPQTSYRSVHVLDSSSTTENIYSFKQKLDQLDLNTVRVVTTAQGRDVFTVYEQQLFTPVYSFEYQVDSLTCPCCTGSAHTETPAEAILNEIQMFLQQLPALMGHVTVLKSSLIPDCFGHGFSTRRGGVSRIPTLSSLNMFSSIWRRDPVAVVMENKRRLAVHAGFHPRPLQLMRVNHASDVWVLGNPAPERCDAIVTNQTGTVIAAPGADCIPILFADPSLKVIGVAHAGYKGTLAGVAMATVNAMVTEFGCQVSDIVVAVGPSVGPCCFTLERNEAQDFTLIHPDCVPDPESVRPHVDIRLANRVLLQRGGILPHHIHDDSVTDRPSVTPCTACHTQDFFSNVRDGTNFGTQIGFLWIKDTMKQT</sequence>
<evidence type="ECO:0000256" key="32">
    <source>
        <dbReference type="ARBA" id="ARBA00081352"/>
    </source>
</evidence>
<dbReference type="GO" id="GO:0005634">
    <property type="term" value="C:nucleus"/>
    <property type="evidence" value="ECO:0007669"/>
    <property type="project" value="UniProtKB-SubCell"/>
</dbReference>
<evidence type="ECO:0000256" key="13">
    <source>
        <dbReference type="ARBA" id="ARBA00022679"/>
    </source>
</evidence>
<keyword evidence="17" id="KW-0862">Zinc</keyword>
<gene>
    <name evidence="34" type="primary">lacc1</name>
</gene>
<dbReference type="Gene3D" id="3.60.140.10">
    <property type="entry name" value="CNF1/YfiH-like putative cysteine hydrolases"/>
    <property type="match status" value="1"/>
</dbReference>
<evidence type="ECO:0000256" key="19">
    <source>
        <dbReference type="ARBA" id="ARBA00022990"/>
    </source>
</evidence>
<keyword evidence="13" id="KW-0808">Transferase</keyword>
<keyword evidence="15" id="KW-0378">Hydrolase</keyword>
<evidence type="ECO:0000256" key="15">
    <source>
        <dbReference type="ARBA" id="ARBA00022801"/>
    </source>
</evidence>
<comment type="catalytic activity">
    <reaction evidence="23">
        <text>adenosine + H2O + H(+) = inosine + NH4(+)</text>
        <dbReference type="Rhea" id="RHEA:24408"/>
        <dbReference type="ChEBI" id="CHEBI:15377"/>
        <dbReference type="ChEBI" id="CHEBI:15378"/>
        <dbReference type="ChEBI" id="CHEBI:16335"/>
        <dbReference type="ChEBI" id="CHEBI:17596"/>
        <dbReference type="ChEBI" id="CHEBI:28938"/>
        <dbReference type="EC" id="3.5.4.4"/>
    </reaction>
    <physiologicalReaction direction="left-to-right" evidence="23">
        <dbReference type="Rhea" id="RHEA:24409"/>
    </physiologicalReaction>
</comment>
<dbReference type="GO" id="GO:0017061">
    <property type="term" value="F:S-methyl-5-thioadenosine phosphorylase activity"/>
    <property type="evidence" value="ECO:0007669"/>
    <property type="project" value="UniProtKB-EC"/>
</dbReference>
<evidence type="ECO:0000256" key="10">
    <source>
        <dbReference type="ARBA" id="ARBA00022490"/>
    </source>
</evidence>
<reference evidence="34" key="3">
    <citation type="submission" date="2025-09" db="UniProtKB">
        <authorList>
            <consortium name="Ensembl"/>
        </authorList>
    </citation>
    <scope>IDENTIFICATION</scope>
</reference>
<evidence type="ECO:0000256" key="1">
    <source>
        <dbReference type="ARBA" id="ARBA00000553"/>
    </source>
</evidence>
<evidence type="ECO:0000256" key="9">
    <source>
        <dbReference type="ARBA" id="ARBA00012784"/>
    </source>
</evidence>
<dbReference type="Pfam" id="PF02578">
    <property type="entry name" value="Cu-oxidase_4"/>
    <property type="match status" value="1"/>
</dbReference>
<keyword evidence="12" id="KW-0399">Innate immunity</keyword>
<dbReference type="AlphaFoldDB" id="A0A8C5GBH2"/>
<dbReference type="GO" id="GO:0006954">
    <property type="term" value="P:inflammatory response"/>
    <property type="evidence" value="ECO:0007669"/>
    <property type="project" value="UniProtKB-KW"/>
</dbReference>
<evidence type="ECO:0000256" key="22">
    <source>
        <dbReference type="ARBA" id="ARBA00023242"/>
    </source>
</evidence>
<dbReference type="GO" id="GO:0005783">
    <property type="term" value="C:endoplasmic reticulum"/>
    <property type="evidence" value="ECO:0007669"/>
    <property type="project" value="UniProtKB-SubCell"/>
</dbReference>
<comment type="catalytic activity">
    <reaction evidence="25">
        <text>S-methyl-5'-thioadenosine + phosphate = 5-(methylsulfanyl)-alpha-D-ribose 1-phosphate + adenine</text>
        <dbReference type="Rhea" id="RHEA:11852"/>
        <dbReference type="ChEBI" id="CHEBI:16708"/>
        <dbReference type="ChEBI" id="CHEBI:17509"/>
        <dbReference type="ChEBI" id="CHEBI:43474"/>
        <dbReference type="ChEBI" id="CHEBI:58533"/>
        <dbReference type="EC" id="2.4.2.28"/>
    </reaction>
    <physiologicalReaction direction="left-to-right" evidence="25">
        <dbReference type="Rhea" id="RHEA:11853"/>
    </physiologicalReaction>
</comment>
<evidence type="ECO:0000256" key="5">
    <source>
        <dbReference type="ARBA" id="ARBA00004496"/>
    </source>
</evidence>
<dbReference type="EC" id="2.4.2.28" evidence="8"/>
<dbReference type="EC" id="3.5.4.4" evidence="9"/>
<evidence type="ECO:0000256" key="16">
    <source>
        <dbReference type="ARBA" id="ARBA00022824"/>
    </source>
</evidence>
<evidence type="ECO:0000256" key="26">
    <source>
        <dbReference type="ARBA" id="ARBA00051406"/>
    </source>
</evidence>
<evidence type="ECO:0000256" key="18">
    <source>
        <dbReference type="ARBA" id="ARBA00022859"/>
    </source>
</evidence>
<dbReference type="PANTHER" id="PTHR30616:SF2">
    <property type="entry name" value="PURINE NUCLEOSIDE PHOSPHORYLASE LACC1"/>
    <property type="match status" value="1"/>
</dbReference>
<keyword evidence="18" id="KW-0391">Immunity</keyword>
<evidence type="ECO:0000256" key="12">
    <source>
        <dbReference type="ARBA" id="ARBA00022588"/>
    </source>
</evidence>
<comment type="similarity">
    <text evidence="6">Belongs to the purine nucleoside phosphorylase YfiH/LACC1 family.</text>
</comment>
<dbReference type="OrthoDB" id="10055554at2759"/>
<proteinExistence type="inferred from homology"/>
<protein>
    <recommendedName>
        <fullName evidence="28">Purine nucleoside phosphorylase LACC1</fullName>
        <ecNumber evidence="7">2.4.2.1</ecNumber>
        <ecNumber evidence="8">2.4.2.28</ecNumber>
        <ecNumber evidence="9">3.5.4.4</ecNumber>
    </recommendedName>
    <alternativeName>
        <fullName evidence="31">Adenosine deaminase LACC1</fullName>
    </alternativeName>
    <alternativeName>
        <fullName evidence="30">Fatty acid metabolism-immunity nexus</fullName>
    </alternativeName>
    <alternativeName>
        <fullName evidence="29">Guanosine phosphorylase LACC1</fullName>
    </alternativeName>
    <alternativeName>
        <fullName evidence="32">Laccase domain-containing protein 1</fullName>
    </alternativeName>
    <alternativeName>
        <fullName evidence="33">S-methyl-5'-thioadenosine phosphorylase LACC1</fullName>
    </alternativeName>
</protein>
<evidence type="ECO:0000256" key="31">
    <source>
        <dbReference type="ARBA" id="ARBA00079781"/>
    </source>
</evidence>
<evidence type="ECO:0000256" key="20">
    <source>
        <dbReference type="ARBA" id="ARBA00023140"/>
    </source>
</evidence>
<evidence type="ECO:0000256" key="23">
    <source>
        <dbReference type="ARBA" id="ARBA00047989"/>
    </source>
</evidence>
<evidence type="ECO:0000256" key="11">
    <source>
        <dbReference type="ARBA" id="ARBA00022553"/>
    </source>
</evidence>
<keyword evidence="19" id="KW-0007">Acetylation</keyword>
<dbReference type="GO" id="GO:0005777">
    <property type="term" value="C:peroxisome"/>
    <property type="evidence" value="ECO:0007669"/>
    <property type="project" value="UniProtKB-SubCell"/>
</dbReference>
<comment type="catalytic activity">
    <reaction evidence="1">
        <text>inosine + phosphate = alpha-D-ribose 1-phosphate + hypoxanthine</text>
        <dbReference type="Rhea" id="RHEA:27646"/>
        <dbReference type="ChEBI" id="CHEBI:17368"/>
        <dbReference type="ChEBI" id="CHEBI:17596"/>
        <dbReference type="ChEBI" id="CHEBI:43474"/>
        <dbReference type="ChEBI" id="CHEBI:57720"/>
        <dbReference type="EC" id="2.4.2.1"/>
    </reaction>
    <physiologicalReaction direction="left-to-right" evidence="1">
        <dbReference type="Rhea" id="RHEA:27647"/>
    </physiologicalReaction>
</comment>
<dbReference type="FunFam" id="3.60.140.10:FF:000002">
    <property type="entry name" value="Laccase (multicopper oxidoreductase) domain-containing 1"/>
    <property type="match status" value="1"/>
</dbReference>
<keyword evidence="16" id="KW-0256">Endoplasmic reticulum</keyword>
<keyword evidence="35" id="KW-1185">Reference proteome</keyword>
<evidence type="ECO:0000256" key="30">
    <source>
        <dbReference type="ARBA" id="ARBA00079351"/>
    </source>
</evidence>
<evidence type="ECO:0000256" key="4">
    <source>
        <dbReference type="ARBA" id="ARBA00004275"/>
    </source>
</evidence>
<evidence type="ECO:0000256" key="25">
    <source>
        <dbReference type="ARBA" id="ARBA00049893"/>
    </source>
</evidence>
<keyword evidence="21" id="KW-0395">Inflammatory response</keyword>
<comment type="subunit">
    <text evidence="27">Interacts with FASN. Interacts with SDHA. Interacts with ATF6, EIF2AK3 and ERN1.</text>
</comment>
<dbReference type="SUPFAM" id="SSF64438">
    <property type="entry name" value="CNF1/YfiH-like putative cysteine hydrolases"/>
    <property type="match status" value="1"/>
</dbReference>
<evidence type="ECO:0000256" key="7">
    <source>
        <dbReference type="ARBA" id="ARBA00011886"/>
    </source>
</evidence>
<dbReference type="EC" id="2.4.2.1" evidence="7"/>
<dbReference type="InterPro" id="IPR038371">
    <property type="entry name" value="Cu_polyphenol_OxRdtase_sf"/>
</dbReference>
<accession>A0A8C5GBH2</accession>
<dbReference type="GO" id="GO:0031347">
    <property type="term" value="P:regulation of defense response"/>
    <property type="evidence" value="ECO:0007669"/>
    <property type="project" value="UniProtKB-ARBA"/>
</dbReference>
<evidence type="ECO:0000256" key="28">
    <source>
        <dbReference type="ARBA" id="ARBA00071637"/>
    </source>
</evidence>
<dbReference type="CTD" id="144811"/>
<dbReference type="GO" id="GO:0005507">
    <property type="term" value="F:copper ion binding"/>
    <property type="evidence" value="ECO:0007669"/>
    <property type="project" value="TreeGrafter"/>
</dbReference>
<evidence type="ECO:0000256" key="24">
    <source>
        <dbReference type="ARBA" id="ARBA00048968"/>
    </source>
</evidence>
<evidence type="ECO:0000256" key="21">
    <source>
        <dbReference type="ARBA" id="ARBA00023198"/>
    </source>
</evidence>
<evidence type="ECO:0000256" key="8">
    <source>
        <dbReference type="ARBA" id="ARBA00011976"/>
    </source>
</evidence>
<dbReference type="GeneID" id="114454708"/>
<dbReference type="GO" id="GO:0016787">
    <property type="term" value="F:hydrolase activity"/>
    <property type="evidence" value="ECO:0007669"/>
    <property type="project" value="UniProtKB-KW"/>
</dbReference>
<dbReference type="CDD" id="cd16833">
    <property type="entry name" value="YfiH"/>
    <property type="match status" value="1"/>
</dbReference>
<keyword evidence="10" id="KW-0963">Cytoplasm</keyword>
<evidence type="ECO:0000256" key="27">
    <source>
        <dbReference type="ARBA" id="ARBA00063955"/>
    </source>
</evidence>